<evidence type="ECO:0000313" key="1">
    <source>
        <dbReference type="EMBL" id="GBL96750.1"/>
    </source>
</evidence>
<organism evidence="1 2">
    <name type="scientific">Araneus ventricosus</name>
    <name type="common">Orbweaver spider</name>
    <name type="synonym">Epeira ventricosa</name>
    <dbReference type="NCBI Taxonomy" id="182803"/>
    <lineage>
        <taxon>Eukaryota</taxon>
        <taxon>Metazoa</taxon>
        <taxon>Ecdysozoa</taxon>
        <taxon>Arthropoda</taxon>
        <taxon>Chelicerata</taxon>
        <taxon>Arachnida</taxon>
        <taxon>Araneae</taxon>
        <taxon>Araneomorphae</taxon>
        <taxon>Entelegynae</taxon>
        <taxon>Araneoidea</taxon>
        <taxon>Araneidae</taxon>
        <taxon>Araneus</taxon>
    </lineage>
</organism>
<proteinExistence type="predicted"/>
<accession>A0A4Y2BX28</accession>
<name>A0A4Y2BX28_ARAVE</name>
<dbReference type="EMBL" id="BGPR01000123">
    <property type="protein sequence ID" value="GBL96750.1"/>
    <property type="molecule type" value="Genomic_DNA"/>
</dbReference>
<evidence type="ECO:0000313" key="2">
    <source>
        <dbReference type="Proteomes" id="UP000499080"/>
    </source>
</evidence>
<protein>
    <submittedName>
        <fullName evidence="1">Uncharacterized protein</fullName>
    </submittedName>
</protein>
<dbReference type="AlphaFoldDB" id="A0A4Y2BX28"/>
<sequence length="114" mass="13349">MACTLHCSTKNEYRKALMIIKRQNVIKKRYQLSRRLGDFKKEFGRNSLINIEISNYKMQNKAYKNNMTLDFVKFCTNGSFFSYTGITGNETDIKTSSLHELNEPENKSKHRALD</sequence>
<keyword evidence="2" id="KW-1185">Reference proteome</keyword>
<dbReference type="Proteomes" id="UP000499080">
    <property type="component" value="Unassembled WGS sequence"/>
</dbReference>
<comment type="caution">
    <text evidence="1">The sequence shown here is derived from an EMBL/GenBank/DDBJ whole genome shotgun (WGS) entry which is preliminary data.</text>
</comment>
<reference evidence="1 2" key="1">
    <citation type="journal article" date="2019" name="Sci. Rep.">
        <title>Orb-weaving spider Araneus ventricosus genome elucidates the spidroin gene catalogue.</title>
        <authorList>
            <person name="Kono N."/>
            <person name="Nakamura H."/>
            <person name="Ohtoshi R."/>
            <person name="Moran D.A.P."/>
            <person name="Shinohara A."/>
            <person name="Yoshida Y."/>
            <person name="Fujiwara M."/>
            <person name="Mori M."/>
            <person name="Tomita M."/>
            <person name="Arakawa K."/>
        </authorList>
    </citation>
    <scope>NUCLEOTIDE SEQUENCE [LARGE SCALE GENOMIC DNA]</scope>
</reference>
<gene>
    <name evidence="1" type="ORF">AVEN_111879_1</name>
</gene>